<sequence>LDDWLEELRSESSDAIAPDSIESAERQLDTFKQQRLSSLDACLDTIAQGEALLQELRSVGLNADTDTTGSVTAVESALDRLRKQRDELEELWTAKKLRSDLCLRLRLFERDALQLSSQLEMWISELDQTRLPESLEEAEIALRAHTDSVQHMTSTTYQVLQAGQDLASVLESSGVNVMADAQYSAGSRVSVLLEFLNEREMDLEDLAEVKRVKLEQCVQLCQYRVDANQISIGDAAGHTERKRRQTGAEHRPELGSEFGLKSQRNYQRIERAERGEAAICSSKRVHNGRAAANRANVRQGLGNLHTRLSGRDARRQRRTCERSRKRAHHLRQHRADTRLPSRRVSQGAGKVRDDARRCGPLLRHLGEYGASNFIGSYST</sequence>
<dbReference type="EMBL" id="CADCXU010021127">
    <property type="protein sequence ID" value="CAB0008922.1"/>
    <property type="molecule type" value="Genomic_DNA"/>
</dbReference>
<dbReference type="GO" id="GO:0005737">
    <property type="term" value="C:cytoplasm"/>
    <property type="evidence" value="ECO:0007669"/>
    <property type="project" value="TreeGrafter"/>
</dbReference>
<keyword evidence="5" id="KW-1185">Reference proteome</keyword>
<protein>
    <recommendedName>
        <fullName evidence="3">Kalirin/TRIO-like spectrin repeats domain-containing protein</fullName>
    </recommendedName>
</protein>
<evidence type="ECO:0000313" key="4">
    <source>
        <dbReference type="EMBL" id="CAB0008922.1"/>
    </source>
</evidence>
<dbReference type="InterPro" id="IPR058918">
    <property type="entry name" value="KALRN/TRIO-like_spectrin"/>
</dbReference>
<dbReference type="GO" id="GO:0019898">
    <property type="term" value="C:extrinsic component of membrane"/>
    <property type="evidence" value="ECO:0007669"/>
    <property type="project" value="TreeGrafter"/>
</dbReference>
<proteinExistence type="predicted"/>
<feature type="region of interest" description="Disordered" evidence="2">
    <location>
        <begin position="310"/>
        <end position="353"/>
    </location>
</feature>
<evidence type="ECO:0000256" key="2">
    <source>
        <dbReference type="SAM" id="MobiDB-lite"/>
    </source>
</evidence>
<dbReference type="PANTHER" id="PTHR22826:SF106">
    <property type="entry name" value="TRIO, ISOFORM A"/>
    <property type="match status" value="1"/>
</dbReference>
<dbReference type="GO" id="GO:0005085">
    <property type="term" value="F:guanyl-nucleotide exchange factor activity"/>
    <property type="evidence" value="ECO:0007669"/>
    <property type="project" value="UniProtKB-KW"/>
</dbReference>
<dbReference type="InterPro" id="IPR051336">
    <property type="entry name" value="RhoGEF_Guanine_NuclExch_SF"/>
</dbReference>
<evidence type="ECO:0000256" key="1">
    <source>
        <dbReference type="ARBA" id="ARBA00022658"/>
    </source>
</evidence>
<reference evidence="4 5" key="1">
    <citation type="submission" date="2020-02" db="EMBL/GenBank/DDBJ databases">
        <authorList>
            <person name="Ferguson B K."/>
        </authorList>
    </citation>
    <scope>NUCLEOTIDE SEQUENCE [LARGE SCALE GENOMIC DNA]</scope>
</reference>
<feature type="domain" description="Kalirin/TRIO-like spectrin repeats" evidence="3">
    <location>
        <begin position="104"/>
        <end position="207"/>
    </location>
</feature>
<feature type="compositionally biased region" description="Basic and acidic residues" evidence="2">
    <location>
        <begin position="310"/>
        <end position="322"/>
    </location>
</feature>
<organism evidence="4 5">
    <name type="scientific">Nesidiocoris tenuis</name>
    <dbReference type="NCBI Taxonomy" id="355587"/>
    <lineage>
        <taxon>Eukaryota</taxon>
        <taxon>Metazoa</taxon>
        <taxon>Ecdysozoa</taxon>
        <taxon>Arthropoda</taxon>
        <taxon>Hexapoda</taxon>
        <taxon>Insecta</taxon>
        <taxon>Pterygota</taxon>
        <taxon>Neoptera</taxon>
        <taxon>Paraneoptera</taxon>
        <taxon>Hemiptera</taxon>
        <taxon>Heteroptera</taxon>
        <taxon>Panheteroptera</taxon>
        <taxon>Cimicomorpha</taxon>
        <taxon>Miridae</taxon>
        <taxon>Dicyphina</taxon>
        <taxon>Nesidiocoris</taxon>
    </lineage>
</organism>
<dbReference type="SUPFAM" id="SSF46966">
    <property type="entry name" value="Spectrin repeat"/>
    <property type="match status" value="1"/>
</dbReference>
<dbReference type="Pfam" id="PF23323">
    <property type="entry name" value="Spectrin_6"/>
    <property type="match status" value="1"/>
</dbReference>
<dbReference type="AlphaFoldDB" id="A0A6H5H0R7"/>
<dbReference type="PANTHER" id="PTHR22826">
    <property type="entry name" value="RHO GUANINE EXCHANGE FACTOR-RELATED"/>
    <property type="match status" value="1"/>
</dbReference>
<dbReference type="Gene3D" id="1.20.58.60">
    <property type="match status" value="2"/>
</dbReference>
<dbReference type="OrthoDB" id="10256089at2759"/>
<accession>A0A6H5H0R7</accession>
<name>A0A6H5H0R7_9HEMI</name>
<evidence type="ECO:0000259" key="3">
    <source>
        <dbReference type="Pfam" id="PF23323"/>
    </source>
</evidence>
<keyword evidence="1" id="KW-0344">Guanine-nucleotide releasing factor</keyword>
<gene>
    <name evidence="4" type="ORF">NTEN_LOCUS14128</name>
</gene>
<dbReference type="Proteomes" id="UP000479000">
    <property type="component" value="Unassembled WGS sequence"/>
</dbReference>
<feature type="non-terminal residue" evidence="4">
    <location>
        <position position="1"/>
    </location>
</feature>
<feature type="region of interest" description="Disordered" evidence="2">
    <location>
        <begin position="236"/>
        <end position="255"/>
    </location>
</feature>
<feature type="compositionally biased region" description="Basic residues" evidence="2">
    <location>
        <begin position="323"/>
        <end position="332"/>
    </location>
</feature>
<dbReference type="GO" id="GO:0007411">
    <property type="term" value="P:axon guidance"/>
    <property type="evidence" value="ECO:0007669"/>
    <property type="project" value="TreeGrafter"/>
</dbReference>
<evidence type="ECO:0000313" key="5">
    <source>
        <dbReference type="Proteomes" id="UP000479000"/>
    </source>
</evidence>